<feature type="domain" description="Peptidase S54 rhomboid" evidence="11">
    <location>
        <begin position="153"/>
        <end position="303"/>
    </location>
</feature>
<evidence type="ECO:0000256" key="7">
    <source>
        <dbReference type="ARBA" id="ARBA00022989"/>
    </source>
</evidence>
<dbReference type="GO" id="GO:0004252">
    <property type="term" value="F:serine-type endopeptidase activity"/>
    <property type="evidence" value="ECO:0007669"/>
    <property type="project" value="InterPro"/>
</dbReference>
<dbReference type="SUPFAM" id="SSF144091">
    <property type="entry name" value="Rhomboid-like"/>
    <property type="match status" value="1"/>
</dbReference>
<dbReference type="InterPro" id="IPR022764">
    <property type="entry name" value="Peptidase_S54_rhomboid_dom"/>
</dbReference>
<evidence type="ECO:0000259" key="11">
    <source>
        <dbReference type="Pfam" id="PF01694"/>
    </source>
</evidence>
<comment type="similarity">
    <text evidence="2">Belongs to the peptidase S54 family.</text>
</comment>
<feature type="transmembrane region" description="Helical" evidence="10">
    <location>
        <begin position="231"/>
        <end position="251"/>
    </location>
</feature>
<dbReference type="InterPro" id="IPR050925">
    <property type="entry name" value="Rhomboid_protease_S54"/>
</dbReference>
<organism evidence="12 13">
    <name type="scientific">Rhynchospora tenuis</name>
    <dbReference type="NCBI Taxonomy" id="198213"/>
    <lineage>
        <taxon>Eukaryota</taxon>
        <taxon>Viridiplantae</taxon>
        <taxon>Streptophyta</taxon>
        <taxon>Embryophyta</taxon>
        <taxon>Tracheophyta</taxon>
        <taxon>Spermatophyta</taxon>
        <taxon>Magnoliopsida</taxon>
        <taxon>Liliopsida</taxon>
        <taxon>Poales</taxon>
        <taxon>Cyperaceae</taxon>
        <taxon>Cyperoideae</taxon>
        <taxon>Rhynchosporeae</taxon>
        <taxon>Rhynchospora</taxon>
    </lineage>
</organism>
<evidence type="ECO:0000256" key="3">
    <source>
        <dbReference type="ARBA" id="ARBA00022670"/>
    </source>
</evidence>
<keyword evidence="3" id="KW-0645">Protease</keyword>
<evidence type="ECO:0000256" key="2">
    <source>
        <dbReference type="ARBA" id="ARBA00009045"/>
    </source>
</evidence>
<dbReference type="AlphaFoldDB" id="A0AAD5ZJ10"/>
<evidence type="ECO:0000256" key="8">
    <source>
        <dbReference type="ARBA" id="ARBA00023136"/>
    </source>
</evidence>
<keyword evidence="5" id="KW-0378">Hydrolase</keyword>
<dbReference type="GO" id="GO:0006508">
    <property type="term" value="P:proteolysis"/>
    <property type="evidence" value="ECO:0007669"/>
    <property type="project" value="UniProtKB-KW"/>
</dbReference>
<dbReference type="FunFam" id="1.20.1540.10:FF:000018">
    <property type="entry name" value="RHOMBOID-like protein 12, mitochondrial"/>
    <property type="match status" value="1"/>
</dbReference>
<keyword evidence="13" id="KW-1185">Reference proteome</keyword>
<gene>
    <name evidence="12" type="ORF">LUZ61_002468</name>
</gene>
<feature type="transmembrane region" description="Helical" evidence="10">
    <location>
        <begin position="168"/>
        <end position="186"/>
    </location>
</feature>
<keyword evidence="6" id="KW-0809">Transit peptide</keyword>
<feature type="region of interest" description="Disordered" evidence="9">
    <location>
        <begin position="15"/>
        <end position="34"/>
    </location>
</feature>
<dbReference type="InterPro" id="IPR035952">
    <property type="entry name" value="Rhomboid-like_sf"/>
</dbReference>
<evidence type="ECO:0000313" key="12">
    <source>
        <dbReference type="EMBL" id="KAJ3698763.1"/>
    </source>
</evidence>
<comment type="subcellular location">
    <subcellularLocation>
        <location evidence="1">Membrane</location>
        <topology evidence="1">Multi-pass membrane protein</topology>
    </subcellularLocation>
</comment>
<feature type="transmembrane region" description="Helical" evidence="10">
    <location>
        <begin position="288"/>
        <end position="307"/>
    </location>
</feature>
<dbReference type="PANTHER" id="PTHR43731:SF14">
    <property type="entry name" value="PRESENILIN-ASSOCIATED RHOMBOID-LIKE PROTEIN, MITOCHONDRIAL"/>
    <property type="match status" value="1"/>
</dbReference>
<dbReference type="Proteomes" id="UP001210211">
    <property type="component" value="Unassembled WGS sequence"/>
</dbReference>
<evidence type="ECO:0000256" key="1">
    <source>
        <dbReference type="ARBA" id="ARBA00004141"/>
    </source>
</evidence>
<dbReference type="Pfam" id="PF01694">
    <property type="entry name" value="Rhomboid"/>
    <property type="match status" value="1"/>
</dbReference>
<reference evidence="12 13" key="1">
    <citation type="journal article" date="2022" name="Cell">
        <title>Repeat-based holocentromeres influence genome architecture and karyotype evolution.</title>
        <authorList>
            <person name="Hofstatter P.G."/>
            <person name="Thangavel G."/>
            <person name="Lux T."/>
            <person name="Neumann P."/>
            <person name="Vondrak T."/>
            <person name="Novak P."/>
            <person name="Zhang M."/>
            <person name="Costa L."/>
            <person name="Castellani M."/>
            <person name="Scott A."/>
            <person name="Toegelov H."/>
            <person name="Fuchs J."/>
            <person name="Mata-Sucre Y."/>
            <person name="Dias Y."/>
            <person name="Vanzela A.L.L."/>
            <person name="Huettel B."/>
            <person name="Almeida C.C.S."/>
            <person name="Simkova H."/>
            <person name="Souza G."/>
            <person name="Pedrosa-Harand A."/>
            <person name="Macas J."/>
            <person name="Mayer K.F.X."/>
            <person name="Houben A."/>
            <person name="Marques A."/>
        </authorList>
    </citation>
    <scope>NUCLEOTIDE SEQUENCE [LARGE SCALE GENOMIC DNA]</scope>
    <source>
        <strain evidence="12">RhyTen1mFocal</strain>
    </source>
</reference>
<protein>
    <recommendedName>
        <fullName evidence="11">Peptidase S54 rhomboid domain-containing protein</fullName>
    </recommendedName>
</protein>
<keyword evidence="4 10" id="KW-0812">Transmembrane</keyword>
<dbReference type="Gene3D" id="1.20.1540.10">
    <property type="entry name" value="Rhomboid-like"/>
    <property type="match status" value="1"/>
</dbReference>
<name>A0AAD5ZJ10_9POAL</name>
<dbReference type="EMBL" id="JAMRDG010000001">
    <property type="protein sequence ID" value="KAJ3698763.1"/>
    <property type="molecule type" value="Genomic_DNA"/>
</dbReference>
<evidence type="ECO:0000256" key="5">
    <source>
        <dbReference type="ARBA" id="ARBA00022801"/>
    </source>
</evidence>
<dbReference type="PANTHER" id="PTHR43731">
    <property type="entry name" value="RHOMBOID PROTEASE"/>
    <property type="match status" value="1"/>
</dbReference>
<keyword evidence="7 10" id="KW-1133">Transmembrane helix</keyword>
<evidence type="ECO:0000256" key="6">
    <source>
        <dbReference type="ARBA" id="ARBA00022946"/>
    </source>
</evidence>
<comment type="caution">
    <text evidence="12">The sequence shown here is derived from an EMBL/GenBank/DDBJ whole genome shotgun (WGS) entry which is preliminary data.</text>
</comment>
<feature type="transmembrane region" description="Helical" evidence="10">
    <location>
        <begin position="105"/>
        <end position="131"/>
    </location>
</feature>
<evidence type="ECO:0000256" key="9">
    <source>
        <dbReference type="SAM" id="MobiDB-lite"/>
    </source>
</evidence>
<accession>A0AAD5ZJ10</accession>
<sequence length="311" mass="34675">MTRRLLPSYLRRVLNPATTPSPKPFSSPSQQNPLSQSHIFSWQLKPHQSLFFSTYKLSRGQFIAQPRNALPMGRLLTHGARFSSFSLQKRSGPSPGQIRSSKRKLWSYQIVTPEAVILLLIGANAAVFILWGTEDPSFMTKHFMLSLDNFKSGRLHTLITNAFSHLELNHIISNMLGLFFFGIGIAELFGPKFLLKLYLGGALIGSIFYLIERAFLVHSDQDNQGWNNSRTPALGASAAVNAIILLHVFLFPKSLIRLHMFIPVPAALMGAVWIVTDLQRVFKGRDNVAGSAHLGGAFVAALVWARIRKKI</sequence>
<evidence type="ECO:0000313" key="13">
    <source>
        <dbReference type="Proteomes" id="UP001210211"/>
    </source>
</evidence>
<evidence type="ECO:0000256" key="10">
    <source>
        <dbReference type="SAM" id="Phobius"/>
    </source>
</evidence>
<feature type="transmembrane region" description="Helical" evidence="10">
    <location>
        <begin position="193"/>
        <end position="211"/>
    </location>
</feature>
<evidence type="ECO:0000256" key="4">
    <source>
        <dbReference type="ARBA" id="ARBA00022692"/>
    </source>
</evidence>
<keyword evidence="8 10" id="KW-0472">Membrane</keyword>
<feature type="transmembrane region" description="Helical" evidence="10">
    <location>
        <begin position="258"/>
        <end position="276"/>
    </location>
</feature>
<proteinExistence type="inferred from homology"/>
<dbReference type="GO" id="GO:0016020">
    <property type="term" value="C:membrane"/>
    <property type="evidence" value="ECO:0007669"/>
    <property type="project" value="UniProtKB-SubCell"/>
</dbReference>